<evidence type="ECO:0000313" key="2">
    <source>
        <dbReference type="Proteomes" id="UP000095283"/>
    </source>
</evidence>
<protein>
    <submittedName>
        <fullName evidence="3">Transmembrane protein</fullName>
    </submittedName>
</protein>
<evidence type="ECO:0000256" key="1">
    <source>
        <dbReference type="SAM" id="Phobius"/>
    </source>
</evidence>
<keyword evidence="1" id="KW-0472">Membrane</keyword>
<organism evidence="2 3">
    <name type="scientific">Heterorhabditis bacteriophora</name>
    <name type="common">Entomopathogenic nematode worm</name>
    <dbReference type="NCBI Taxonomy" id="37862"/>
    <lineage>
        <taxon>Eukaryota</taxon>
        <taxon>Metazoa</taxon>
        <taxon>Ecdysozoa</taxon>
        <taxon>Nematoda</taxon>
        <taxon>Chromadorea</taxon>
        <taxon>Rhabditida</taxon>
        <taxon>Rhabditina</taxon>
        <taxon>Rhabditomorpha</taxon>
        <taxon>Strongyloidea</taxon>
        <taxon>Heterorhabditidae</taxon>
        <taxon>Heterorhabditis</taxon>
    </lineage>
</organism>
<feature type="transmembrane region" description="Helical" evidence="1">
    <location>
        <begin position="65"/>
        <end position="85"/>
    </location>
</feature>
<sequence>MLPPSRTKRSSSFVTQGKLILSLTNNELAAYKCTKGTIDCNSFLNDLLRILIKDSVSSSNCVNHLVIWCYSIVDFFLMNCSTFYFHALLGFLLNFGKTRTKNEGFIYFVTYCFSIFQASPVMALRCRSYEIRKPGWDWFFSVTTRRLHFFLLLLAKLVGWITVQQLSSNKAVYD</sequence>
<reference evidence="3" key="1">
    <citation type="submission" date="2016-11" db="UniProtKB">
        <authorList>
            <consortium name="WormBaseParasite"/>
        </authorList>
    </citation>
    <scope>IDENTIFICATION</scope>
</reference>
<accession>A0A1I7WHG7</accession>
<feature type="transmembrane region" description="Helical" evidence="1">
    <location>
        <begin position="147"/>
        <end position="166"/>
    </location>
</feature>
<feature type="transmembrane region" description="Helical" evidence="1">
    <location>
        <begin position="105"/>
        <end position="126"/>
    </location>
</feature>
<dbReference type="Proteomes" id="UP000095283">
    <property type="component" value="Unplaced"/>
</dbReference>
<dbReference type="AlphaFoldDB" id="A0A1I7WHG7"/>
<name>A0A1I7WHG7_HETBA</name>
<keyword evidence="1" id="KW-0812">Transmembrane</keyword>
<evidence type="ECO:0000313" key="3">
    <source>
        <dbReference type="WBParaSite" id="Hba_04423"/>
    </source>
</evidence>
<keyword evidence="1" id="KW-1133">Transmembrane helix</keyword>
<dbReference type="WBParaSite" id="Hba_04423">
    <property type="protein sequence ID" value="Hba_04423"/>
    <property type="gene ID" value="Hba_04423"/>
</dbReference>
<proteinExistence type="predicted"/>
<keyword evidence="2" id="KW-1185">Reference proteome</keyword>